<evidence type="ECO:0000256" key="2">
    <source>
        <dbReference type="ARBA" id="ARBA00004115"/>
    </source>
</evidence>
<dbReference type="VEuPathDB" id="GiardiaDB:GLP15_2491"/>
<dbReference type="AlphaFoldDB" id="E1EWH5"/>
<protein>
    <recommendedName>
        <fullName evidence="10">Dolichyl-diphosphooligosaccharide--protein glycosyltransferase subunit 1</fullName>
    </recommendedName>
</protein>
<evidence type="ECO:0000256" key="10">
    <source>
        <dbReference type="RuleBase" id="RU361143"/>
    </source>
</evidence>
<evidence type="ECO:0000256" key="5">
    <source>
        <dbReference type="ARBA" id="ARBA00022692"/>
    </source>
</evidence>
<evidence type="ECO:0000256" key="6">
    <source>
        <dbReference type="ARBA" id="ARBA00022729"/>
    </source>
</evidence>
<comment type="subcellular location">
    <subcellularLocation>
        <location evidence="2 10">Endoplasmic reticulum membrane</location>
        <topology evidence="2 10">Single-pass type I membrane protein</topology>
    </subcellularLocation>
</comment>
<dbReference type="InterPro" id="IPR007676">
    <property type="entry name" value="Ribophorin_I"/>
</dbReference>
<dbReference type="Proteomes" id="UP000008974">
    <property type="component" value="Unassembled WGS sequence"/>
</dbReference>
<dbReference type="GO" id="GO:0018279">
    <property type="term" value="P:protein N-linked glycosylation via asparagine"/>
    <property type="evidence" value="ECO:0007669"/>
    <property type="project" value="TreeGrafter"/>
</dbReference>
<accession>E1EWH5</accession>
<feature type="signal peptide" evidence="10">
    <location>
        <begin position="1"/>
        <end position="17"/>
    </location>
</feature>
<dbReference type="OMA" id="FNEGYNK"/>
<keyword evidence="5 10" id="KW-0812">Transmembrane</keyword>
<keyword evidence="9 10" id="KW-0472">Membrane</keyword>
<evidence type="ECO:0000256" key="1">
    <source>
        <dbReference type="ARBA" id="ARBA00002791"/>
    </source>
</evidence>
<evidence type="ECO:0000313" key="12">
    <source>
        <dbReference type="Proteomes" id="UP000008974"/>
    </source>
</evidence>
<dbReference type="PANTHER" id="PTHR21049">
    <property type="entry name" value="RIBOPHORIN I"/>
    <property type="match status" value="1"/>
</dbReference>
<evidence type="ECO:0000256" key="8">
    <source>
        <dbReference type="ARBA" id="ARBA00022989"/>
    </source>
</evidence>
<evidence type="ECO:0000313" key="11">
    <source>
        <dbReference type="EMBL" id="EFO65441.1"/>
    </source>
</evidence>
<dbReference type="Pfam" id="PF04597">
    <property type="entry name" value="Ribophorin_I"/>
    <property type="match status" value="1"/>
</dbReference>
<feature type="transmembrane region" description="Helical" evidence="10">
    <location>
        <begin position="487"/>
        <end position="505"/>
    </location>
</feature>
<keyword evidence="7 10" id="KW-0256">Endoplasmic reticulum</keyword>
<name>E1EWH5_GIAIA</name>
<comment type="pathway">
    <text evidence="3 10">Protein modification; protein glycosylation.</text>
</comment>
<reference evidence="11 12" key="1">
    <citation type="journal article" date="2010" name="BMC Genomics">
        <title>Genome analysis and comparative genomics of a Giardia intestinalis assemblage E isolate.</title>
        <authorList>
            <person name="Jerlstrom-Hultqvist J."/>
            <person name="Franzen O."/>
            <person name="Ankarklev J."/>
            <person name="Xu F."/>
            <person name="Nohynkova E."/>
            <person name="Andersson J.O."/>
            <person name="Svard S.G."/>
            <person name="Andersson B."/>
        </authorList>
    </citation>
    <scope>NUCLEOTIDE SEQUENCE [LARGE SCALE GENOMIC DNA]</scope>
    <source>
        <strain evidence="11 12">P15</strain>
    </source>
</reference>
<evidence type="ECO:0000256" key="3">
    <source>
        <dbReference type="ARBA" id="ARBA00004922"/>
    </source>
</evidence>
<dbReference type="OrthoDB" id="310030at2759"/>
<dbReference type="EMBL" id="ACVC01000029">
    <property type="protein sequence ID" value="EFO65441.1"/>
    <property type="molecule type" value="Genomic_DNA"/>
</dbReference>
<dbReference type="GO" id="GO:0008250">
    <property type="term" value="C:oligosaccharyltransferase complex"/>
    <property type="evidence" value="ECO:0007669"/>
    <property type="project" value="UniProtKB-UniRule"/>
</dbReference>
<feature type="chain" id="PRO_5036515128" description="Dolichyl-diphosphooligosaccharide--protein glycosyltransferase subunit 1" evidence="10">
    <location>
        <begin position="18"/>
        <end position="507"/>
    </location>
</feature>
<organism evidence="11 12">
    <name type="scientific">Giardia intestinalis (strain P15)</name>
    <name type="common">Giardia lamblia</name>
    <dbReference type="NCBI Taxonomy" id="658858"/>
    <lineage>
        <taxon>Eukaryota</taxon>
        <taxon>Metamonada</taxon>
        <taxon>Diplomonadida</taxon>
        <taxon>Hexamitidae</taxon>
        <taxon>Giardiinae</taxon>
        <taxon>Giardia</taxon>
    </lineage>
</organism>
<comment type="similarity">
    <text evidence="4 10">Belongs to the OST1 family.</text>
</comment>
<evidence type="ECO:0000256" key="7">
    <source>
        <dbReference type="ARBA" id="ARBA00022824"/>
    </source>
</evidence>
<keyword evidence="8 10" id="KW-1133">Transmembrane helix</keyword>
<evidence type="ECO:0000256" key="9">
    <source>
        <dbReference type="ARBA" id="ARBA00023136"/>
    </source>
</evidence>
<comment type="caution">
    <text evidence="11">The sequence shown here is derived from an EMBL/GenBank/DDBJ whole genome shotgun (WGS) entry which is preliminary data.</text>
</comment>
<evidence type="ECO:0000256" key="4">
    <source>
        <dbReference type="ARBA" id="ARBA00008905"/>
    </source>
</evidence>
<dbReference type="UniPathway" id="UPA00378"/>
<dbReference type="PANTHER" id="PTHR21049:SF0">
    <property type="entry name" value="DOLICHYL-DIPHOSPHOOLIGOSACCHARIDE--PROTEIN GLYCOSYLTRANSFERASE SUBUNIT 1"/>
    <property type="match status" value="1"/>
</dbReference>
<proteinExistence type="inferred from homology"/>
<keyword evidence="6 10" id="KW-0732">Signal</keyword>
<gene>
    <name evidence="11" type="ORF">GLP15_2491</name>
</gene>
<comment type="function">
    <text evidence="1 10">Subunit of the oligosaccharyl transferase (OST) complex that catalyzes the initial transfer of a defined glycan (Glc(3)Man(9)GlcNAc(2) in eukaryotes) from the lipid carrier dolichol-pyrophosphate to an asparagine residue within an Asn-X-Ser/Thr consensus motif in nascent polypeptide chains, the first step in protein N-glycosylation. N-glycosylation occurs cotranslationally and the complex associates with the Sec61 complex at the channel-forming translocon complex that mediates protein translocation across the endoplasmic reticulum (ER). All subunits are required for a maximal enzyme activity.</text>
</comment>
<sequence length="507" mass="56876">MTLLTLALLSLSLGSYQIKDLIRTYTIGDSTEVIEQATLQVKLIKSEPDEAFIYGLNAALMDKIGLIKAFYGKDTSGSLLSVDFFNEGYNKTGIRVHLIDGRSDDWTGKIPEDFHLHLYIIYPIGGEILNVVSTPTLSEEVLSTLRDKNDVSQTNHLAMLKFTTCIELPSFYPCSKQKTTFEFSSKKTKFSSLDTDFRGYQVLNTETTTKIAIDQISYGPEYTCTLIDLTYYSNAYQFAVNAVRTVIVNGPTIKTRTNMRGFVTIVDDFVVRNVNPRSSDKHFSNKNILMRQHYDMTIPAFFMIELPCEVELDDISYHDRIGKIDTIEVDTESMSKLRQKFGGQANTVLRVRPRFAVAGDSQTKFTLKYTCNNLVSLSKNNMKTLPKESERHTYGLVLPSGPTILHAYYDSFSLCVYPPSGATDVQVHVPFAGIISNKTYSGTLDINPRNGGCVSAGLSTNEGISAPFTTIWSYDTKEMLLKKLRPLSINFFIIMCTLSFLRTIVGK</sequence>
<comment type="subunit">
    <text evidence="10">Component of the oligosaccharyltransferase (OST) complex.</text>
</comment>